<accession>A0A0M4FWN2</accession>
<dbReference type="STRING" id="1441095.AM592_18045"/>
<dbReference type="EMBL" id="CP012600">
    <property type="protein sequence ID" value="ALC83243.1"/>
    <property type="molecule type" value="Genomic_DNA"/>
</dbReference>
<sequence length="80" mass="9111">MNKKNLKIWSLACFIICLLLWAPNLIFQISSPFWTFTFLVGPIGIALGIFGKSYVFTILNAIMSFSFFIFIFIGYSLFGP</sequence>
<keyword evidence="1" id="KW-0472">Membrane</keyword>
<keyword evidence="3" id="KW-1185">Reference proteome</keyword>
<evidence type="ECO:0000313" key="3">
    <source>
        <dbReference type="Proteomes" id="UP000067625"/>
    </source>
</evidence>
<organism evidence="2 3">
    <name type="scientific">Bacillus gobiensis</name>
    <dbReference type="NCBI Taxonomy" id="1441095"/>
    <lineage>
        <taxon>Bacteria</taxon>
        <taxon>Bacillati</taxon>
        <taxon>Bacillota</taxon>
        <taxon>Bacilli</taxon>
        <taxon>Bacillales</taxon>
        <taxon>Bacillaceae</taxon>
        <taxon>Bacillus</taxon>
    </lineage>
</organism>
<dbReference type="Proteomes" id="UP000067625">
    <property type="component" value="Chromosome"/>
</dbReference>
<feature type="transmembrane region" description="Helical" evidence="1">
    <location>
        <begin position="58"/>
        <end position="78"/>
    </location>
</feature>
<dbReference type="AlphaFoldDB" id="A0A0M4FWN2"/>
<feature type="transmembrane region" description="Helical" evidence="1">
    <location>
        <begin position="33"/>
        <end position="51"/>
    </location>
</feature>
<keyword evidence="1" id="KW-0812">Transmembrane</keyword>
<reference evidence="3" key="1">
    <citation type="submission" date="2015-08" db="EMBL/GenBank/DDBJ databases">
        <title>Genome sequencing project for genomic taxonomy and phylogenomics of Bacillus-like bacteria.</title>
        <authorList>
            <person name="Liu B."/>
            <person name="Wang J."/>
            <person name="Zhu Y."/>
            <person name="Liu G."/>
            <person name="Chen Q."/>
            <person name="Chen Z."/>
            <person name="Lan J."/>
            <person name="Che J."/>
            <person name="Ge C."/>
            <person name="Shi H."/>
            <person name="Pan Z."/>
            <person name="Liu X."/>
        </authorList>
    </citation>
    <scope>NUCLEOTIDE SEQUENCE [LARGE SCALE GENOMIC DNA]</scope>
    <source>
        <strain evidence="3">FJAT-4402</strain>
    </source>
</reference>
<dbReference type="OrthoDB" id="2934861at2"/>
<dbReference type="PATRIC" id="fig|1441095.3.peg.3995"/>
<evidence type="ECO:0000313" key="2">
    <source>
        <dbReference type="EMBL" id="ALC83243.1"/>
    </source>
</evidence>
<dbReference type="RefSeq" id="WP_053605083.1">
    <property type="nucleotide sequence ID" value="NZ_CP012600.1"/>
</dbReference>
<protein>
    <submittedName>
        <fullName evidence="2">Uncharacterized protein</fullName>
    </submittedName>
</protein>
<evidence type="ECO:0000256" key="1">
    <source>
        <dbReference type="SAM" id="Phobius"/>
    </source>
</evidence>
<reference evidence="2 3" key="2">
    <citation type="journal article" date="2016" name="Int. J. Syst. Evol. Microbiol.">
        <title>Bacillus gobiensis sp. nov., isolated from a soil sample.</title>
        <authorList>
            <person name="Liu B."/>
            <person name="Liu G.H."/>
            <person name="Cetin S."/>
            <person name="Schumann P."/>
            <person name="Pan Z.Z."/>
            <person name="Chen Q.Q."/>
        </authorList>
    </citation>
    <scope>NUCLEOTIDE SEQUENCE [LARGE SCALE GENOMIC DNA]</scope>
    <source>
        <strain evidence="2 3">FJAT-4402</strain>
    </source>
</reference>
<proteinExistence type="predicted"/>
<keyword evidence="1" id="KW-1133">Transmembrane helix</keyword>
<gene>
    <name evidence="2" type="ORF">AM592_18045</name>
</gene>
<name>A0A0M4FWN2_9BACI</name>
<feature type="transmembrane region" description="Helical" evidence="1">
    <location>
        <begin position="7"/>
        <end position="27"/>
    </location>
</feature>